<keyword evidence="2" id="KW-1185">Reference proteome</keyword>
<dbReference type="AlphaFoldDB" id="A0A318HI79"/>
<reference evidence="2" key="1">
    <citation type="submission" date="2018-05" db="EMBL/GenBank/DDBJ databases">
        <authorList>
            <person name="Deangelis K."/>
            <person name="Huntemann M."/>
            <person name="Clum A."/>
            <person name="Pillay M."/>
            <person name="Palaniappan K."/>
            <person name="Varghese N."/>
            <person name="Mikhailova N."/>
            <person name="Stamatis D."/>
            <person name="Reddy T."/>
            <person name="Daum C."/>
            <person name="Shapiro N."/>
            <person name="Ivanova N."/>
            <person name="Kyrpides N."/>
            <person name="Woyke T."/>
        </authorList>
    </citation>
    <scope>NUCLEOTIDE SEQUENCE [LARGE SCALE GENOMIC DNA]</scope>
    <source>
        <strain evidence="2">GAS496</strain>
    </source>
</reference>
<dbReference type="Proteomes" id="UP000247781">
    <property type="component" value="Unassembled WGS sequence"/>
</dbReference>
<reference evidence="1 2" key="2">
    <citation type="submission" date="2018-06" db="EMBL/GenBank/DDBJ databases">
        <title>Sequencing of bacterial isolates from soil warming experiment in Harvard Forest, Massachusetts, USA.</title>
        <authorList>
            <person name="Deangelis K.PhD."/>
        </authorList>
    </citation>
    <scope>NUCLEOTIDE SEQUENCE [LARGE SCALE GENOMIC DNA]</scope>
    <source>
        <strain evidence="1 2">GAS496</strain>
    </source>
</reference>
<protein>
    <submittedName>
        <fullName evidence="1">Uncharacterized protein</fullName>
    </submittedName>
</protein>
<gene>
    <name evidence="1" type="ORF">C8E89_106236</name>
</gene>
<evidence type="ECO:0000313" key="1">
    <source>
        <dbReference type="EMBL" id="PXX09309.1"/>
    </source>
</evidence>
<proteinExistence type="predicted"/>
<organism evidence="1 2">
    <name type="scientific">Mycolicibacterium moriokaense</name>
    <dbReference type="NCBI Taxonomy" id="39691"/>
    <lineage>
        <taxon>Bacteria</taxon>
        <taxon>Bacillati</taxon>
        <taxon>Actinomycetota</taxon>
        <taxon>Actinomycetes</taxon>
        <taxon>Mycobacteriales</taxon>
        <taxon>Mycobacteriaceae</taxon>
        <taxon>Mycolicibacterium</taxon>
    </lineage>
</organism>
<name>A0A318HI79_9MYCO</name>
<comment type="caution">
    <text evidence="1">The sequence shown here is derived from an EMBL/GenBank/DDBJ whole genome shotgun (WGS) entry which is preliminary data.</text>
</comment>
<dbReference type="EMBL" id="QJJU01000006">
    <property type="protein sequence ID" value="PXX09309.1"/>
    <property type="molecule type" value="Genomic_DNA"/>
</dbReference>
<sequence length="192" mass="21561">MSKTVNAPPFELLGLGMRLRSDFGDLGLRGRARVPNRGTPEPAIVHGFARRFLVFKLSDQLALRISKSTGYIRVLSDRYQLRKAGQSRAQRDPLLITTAVLQGDIDIHIVRIPPPQMRLERRQRIQHERTLLRYETRAHADNVLTKGDSLFVVRLAHRGLVSSALLGRIHGGRAHLSSWSSSDPRANSGQAY</sequence>
<evidence type="ECO:0000313" key="2">
    <source>
        <dbReference type="Proteomes" id="UP000247781"/>
    </source>
</evidence>
<accession>A0A318HI79</accession>